<keyword evidence="3" id="KW-1185">Reference proteome</keyword>
<organism evidence="2 3">
    <name type="scientific">Striga asiatica</name>
    <name type="common">Asiatic witchweed</name>
    <name type="synonym">Buchnera asiatica</name>
    <dbReference type="NCBI Taxonomy" id="4170"/>
    <lineage>
        <taxon>Eukaryota</taxon>
        <taxon>Viridiplantae</taxon>
        <taxon>Streptophyta</taxon>
        <taxon>Embryophyta</taxon>
        <taxon>Tracheophyta</taxon>
        <taxon>Spermatophyta</taxon>
        <taxon>Magnoliopsida</taxon>
        <taxon>eudicotyledons</taxon>
        <taxon>Gunneridae</taxon>
        <taxon>Pentapetalae</taxon>
        <taxon>asterids</taxon>
        <taxon>lamiids</taxon>
        <taxon>Lamiales</taxon>
        <taxon>Orobanchaceae</taxon>
        <taxon>Buchnereae</taxon>
        <taxon>Striga</taxon>
    </lineage>
</organism>
<feature type="compositionally biased region" description="Basic residues" evidence="1">
    <location>
        <begin position="74"/>
        <end position="93"/>
    </location>
</feature>
<accession>A0A5A7QRR5</accession>
<evidence type="ECO:0000313" key="3">
    <source>
        <dbReference type="Proteomes" id="UP000325081"/>
    </source>
</evidence>
<evidence type="ECO:0000313" key="2">
    <source>
        <dbReference type="EMBL" id="GER47749.1"/>
    </source>
</evidence>
<sequence>MMKRENTNFFVPASWAAPLSPPDAPPGFPPKPPRNCASPASADTLGNHNPASGVGTVGGGAYRDGSVSPERLSPRRTLRKRSRPHTQRNRNGKSKYGLADAISKATRALVLLLL</sequence>
<dbReference type="EMBL" id="BKCP01008059">
    <property type="protein sequence ID" value="GER47749.1"/>
    <property type="molecule type" value="Genomic_DNA"/>
</dbReference>
<name>A0A5A7QRR5_STRAF</name>
<gene>
    <name evidence="2" type="ORF">STAS_24873</name>
</gene>
<evidence type="ECO:0000256" key="1">
    <source>
        <dbReference type="SAM" id="MobiDB-lite"/>
    </source>
</evidence>
<dbReference type="Proteomes" id="UP000325081">
    <property type="component" value="Unassembled WGS sequence"/>
</dbReference>
<comment type="caution">
    <text evidence="2">The sequence shown here is derived from an EMBL/GenBank/DDBJ whole genome shotgun (WGS) entry which is preliminary data.</text>
</comment>
<feature type="region of interest" description="Disordered" evidence="1">
    <location>
        <begin position="1"/>
        <end position="98"/>
    </location>
</feature>
<feature type="compositionally biased region" description="Pro residues" evidence="1">
    <location>
        <begin position="19"/>
        <end position="33"/>
    </location>
</feature>
<dbReference type="AlphaFoldDB" id="A0A5A7QRR5"/>
<reference evidence="3" key="1">
    <citation type="journal article" date="2019" name="Curr. Biol.">
        <title>Genome Sequence of Striga asiatica Provides Insight into the Evolution of Plant Parasitism.</title>
        <authorList>
            <person name="Yoshida S."/>
            <person name="Kim S."/>
            <person name="Wafula E.K."/>
            <person name="Tanskanen J."/>
            <person name="Kim Y.M."/>
            <person name="Honaas L."/>
            <person name="Yang Z."/>
            <person name="Spallek T."/>
            <person name="Conn C.E."/>
            <person name="Ichihashi Y."/>
            <person name="Cheong K."/>
            <person name="Cui S."/>
            <person name="Der J.P."/>
            <person name="Gundlach H."/>
            <person name="Jiao Y."/>
            <person name="Hori C."/>
            <person name="Ishida J.K."/>
            <person name="Kasahara H."/>
            <person name="Kiba T."/>
            <person name="Kim M.S."/>
            <person name="Koo N."/>
            <person name="Laohavisit A."/>
            <person name="Lee Y.H."/>
            <person name="Lumba S."/>
            <person name="McCourt P."/>
            <person name="Mortimer J.C."/>
            <person name="Mutuku J.M."/>
            <person name="Nomura T."/>
            <person name="Sasaki-Sekimoto Y."/>
            <person name="Seto Y."/>
            <person name="Wang Y."/>
            <person name="Wakatake T."/>
            <person name="Sakakibara H."/>
            <person name="Demura T."/>
            <person name="Yamaguchi S."/>
            <person name="Yoneyama K."/>
            <person name="Manabe R.I."/>
            <person name="Nelson D.C."/>
            <person name="Schulman A.H."/>
            <person name="Timko M.P."/>
            <person name="dePamphilis C.W."/>
            <person name="Choi D."/>
            <person name="Shirasu K."/>
        </authorList>
    </citation>
    <scope>NUCLEOTIDE SEQUENCE [LARGE SCALE GENOMIC DNA]</scope>
    <source>
        <strain evidence="3">cv. UVA1</strain>
    </source>
</reference>
<protein>
    <submittedName>
        <fullName evidence="2">RNA-binding KH domain-containing protein</fullName>
    </submittedName>
</protein>
<proteinExistence type="predicted"/>